<dbReference type="OrthoDB" id="9781705at2"/>
<reference evidence="2 3" key="1">
    <citation type="submission" date="2016-06" db="EMBL/GenBank/DDBJ databases">
        <authorList>
            <person name="Kjaerup R.B."/>
            <person name="Dalgaard T.S."/>
            <person name="Juul-Madsen H.R."/>
        </authorList>
    </citation>
    <scope>NUCLEOTIDE SEQUENCE [LARGE SCALE GENOMIC DNA]</scope>
    <source>
        <strain evidence="2 3">1165133.8</strain>
    </source>
</reference>
<protein>
    <submittedName>
        <fullName evidence="2">Glycine/betaine ABC transporter substrate-binding protein</fullName>
    </submittedName>
</protein>
<comment type="caution">
    <text evidence="2">The sequence shown here is derived from an EMBL/GenBank/DDBJ whole genome shotgun (WGS) entry which is preliminary data.</text>
</comment>
<dbReference type="GO" id="GO:0022857">
    <property type="term" value="F:transmembrane transporter activity"/>
    <property type="evidence" value="ECO:0007669"/>
    <property type="project" value="InterPro"/>
</dbReference>
<proteinExistence type="predicted"/>
<dbReference type="GO" id="GO:0043190">
    <property type="term" value="C:ATP-binding cassette (ABC) transporter complex"/>
    <property type="evidence" value="ECO:0007669"/>
    <property type="project" value="InterPro"/>
</dbReference>
<dbReference type="AlphaFoldDB" id="A0A1A3NNX1"/>
<dbReference type="Proteomes" id="UP000093928">
    <property type="component" value="Unassembled WGS sequence"/>
</dbReference>
<dbReference type="Gene3D" id="3.40.190.120">
    <property type="entry name" value="Osmoprotection protein (prox), domain 2"/>
    <property type="match status" value="1"/>
</dbReference>
<evidence type="ECO:0000259" key="1">
    <source>
        <dbReference type="Pfam" id="PF04069"/>
    </source>
</evidence>
<dbReference type="Pfam" id="PF04069">
    <property type="entry name" value="OpuAC"/>
    <property type="match status" value="1"/>
</dbReference>
<organism evidence="2 3">
    <name type="scientific">Mycobacterium asiaticum</name>
    <dbReference type="NCBI Taxonomy" id="1790"/>
    <lineage>
        <taxon>Bacteria</taxon>
        <taxon>Bacillati</taxon>
        <taxon>Actinomycetota</taxon>
        <taxon>Actinomycetes</taxon>
        <taxon>Mycobacteriales</taxon>
        <taxon>Mycobacteriaceae</taxon>
        <taxon>Mycobacterium</taxon>
    </lineage>
</organism>
<dbReference type="Gene3D" id="3.40.190.10">
    <property type="entry name" value="Periplasmic binding protein-like II"/>
    <property type="match status" value="1"/>
</dbReference>
<dbReference type="EMBL" id="LZLS01000182">
    <property type="protein sequence ID" value="OBK23050.1"/>
    <property type="molecule type" value="Genomic_DNA"/>
</dbReference>
<dbReference type="CDD" id="cd13606">
    <property type="entry name" value="PBP2_ProX_like"/>
    <property type="match status" value="1"/>
</dbReference>
<feature type="domain" description="ABC-type glycine betaine transport system substrate-binding" evidence="1">
    <location>
        <begin position="31"/>
        <end position="294"/>
    </location>
</feature>
<dbReference type="PROSITE" id="PS51257">
    <property type="entry name" value="PROKAR_LIPOPROTEIN"/>
    <property type="match status" value="1"/>
</dbReference>
<accession>A0A1A3NNX1</accession>
<name>A0A1A3NNX1_MYCAS</name>
<evidence type="ECO:0000313" key="2">
    <source>
        <dbReference type="EMBL" id="OBK23050.1"/>
    </source>
</evidence>
<dbReference type="SUPFAM" id="SSF53850">
    <property type="entry name" value="Periplasmic binding protein-like II"/>
    <property type="match status" value="1"/>
</dbReference>
<dbReference type="InterPro" id="IPR007210">
    <property type="entry name" value="ABC_Gly_betaine_transp_sub-bd"/>
</dbReference>
<evidence type="ECO:0000313" key="3">
    <source>
        <dbReference type="Proteomes" id="UP000093928"/>
    </source>
</evidence>
<sequence length="305" mass="32071">MLRRAAVCLVVCLVAACGNPDPFGSASGGPKSIVVGSGDFPESVIIAEIYAQALQANGFDVGRRMGIGSRETYIPALKDHSIDLVPEYIGNLLLYFEPNSTATMLDNVELELYKRLPGDLSILTPSPASDTDTVTVTSATAARWGLKTIGDLAAHSAEVRFAAPSAFTTRPSGLPGLRQKYGLQISPGNFITINDGGGPVTVRALVEGNATAANIFSTSPAVVQNHLTVLEDPEHNFLAGNIVPLVNSQKKSDRLKDVLDAVSAKLTTENVAELNAAVSGNGGLDPDQAARKWVHDNGFDHPVGQ</sequence>
<gene>
    <name evidence="2" type="ORF">A5634_06305</name>
</gene>